<proteinExistence type="predicted"/>
<dbReference type="HOGENOM" id="CLU_1348388_0_0_4"/>
<dbReference type="STRING" id="580332.Slit_1221"/>
<reference evidence="2 3" key="1">
    <citation type="submission" date="2010-03" db="EMBL/GenBank/DDBJ databases">
        <title>Complete sequence of Sideroxydans lithotrophicus ES-1.</title>
        <authorList>
            <consortium name="US DOE Joint Genome Institute"/>
            <person name="Lucas S."/>
            <person name="Copeland A."/>
            <person name="Lapidus A."/>
            <person name="Cheng J.-F."/>
            <person name="Bruce D."/>
            <person name="Goodwin L."/>
            <person name="Pitluck S."/>
            <person name="Munk A.C."/>
            <person name="Detter J.C."/>
            <person name="Han C."/>
            <person name="Tapia R."/>
            <person name="Larimer F."/>
            <person name="Land M."/>
            <person name="Hauser L."/>
            <person name="Kyrpides N."/>
            <person name="Ivanova N."/>
            <person name="Emerson D."/>
            <person name="Woyke T."/>
        </authorList>
    </citation>
    <scope>NUCLEOTIDE SEQUENCE [LARGE SCALE GENOMIC DNA]</scope>
    <source>
        <strain evidence="2 3">ES-1</strain>
    </source>
</reference>
<organism evidence="2 3">
    <name type="scientific">Sideroxydans lithotrophicus (strain ES-1)</name>
    <dbReference type="NCBI Taxonomy" id="580332"/>
    <lineage>
        <taxon>Bacteria</taxon>
        <taxon>Pseudomonadati</taxon>
        <taxon>Pseudomonadota</taxon>
        <taxon>Betaproteobacteria</taxon>
        <taxon>Nitrosomonadales</taxon>
        <taxon>Gallionellaceae</taxon>
        <taxon>Sideroxydans</taxon>
    </lineage>
</organism>
<dbReference type="AlphaFoldDB" id="D5CR72"/>
<evidence type="ECO:0000313" key="2">
    <source>
        <dbReference type="EMBL" id="ADE11458.1"/>
    </source>
</evidence>
<gene>
    <name evidence="2" type="ordered locus">Slit_1221</name>
</gene>
<dbReference type="Proteomes" id="UP000001625">
    <property type="component" value="Chromosome"/>
</dbReference>
<dbReference type="OrthoDB" id="7061677at2"/>
<dbReference type="eggNOG" id="ENOG50317GF">
    <property type="taxonomic scope" value="Bacteria"/>
</dbReference>
<keyword evidence="3" id="KW-1185">Reference proteome</keyword>
<dbReference type="RefSeq" id="WP_013029356.1">
    <property type="nucleotide sequence ID" value="NC_013959.1"/>
</dbReference>
<dbReference type="EMBL" id="CP001965">
    <property type="protein sequence ID" value="ADE11458.1"/>
    <property type="molecule type" value="Genomic_DNA"/>
</dbReference>
<dbReference type="KEGG" id="slt:Slit_1221"/>
<sequence precursor="true">MKSFLRENPTIAFGLGLPLLLVVVFLLVSGIPALLVDPPKYDVLYATEYNNYNNYQNGVQISVVDHKVQVVYLGSAMGYQKPRLWRYSPKTGGVQEIPIMLPPGLVPLGQRPVTPADTAKITPIEVPDLVGLTVDSSSVAPDGYEFSAGTNGYSGDVFTGLFYSGRYRNEAVLTKKGRSIRLPNAGNNLYYANNTHFVGWVVAP</sequence>
<evidence type="ECO:0000313" key="3">
    <source>
        <dbReference type="Proteomes" id="UP000001625"/>
    </source>
</evidence>
<evidence type="ECO:0000256" key="1">
    <source>
        <dbReference type="SAM" id="Phobius"/>
    </source>
</evidence>
<name>D5CR72_SIDLE</name>
<keyword evidence="1" id="KW-1133">Transmembrane helix</keyword>
<keyword evidence="1" id="KW-0812">Transmembrane</keyword>
<accession>D5CR72</accession>
<feature type="transmembrane region" description="Helical" evidence="1">
    <location>
        <begin position="12"/>
        <end position="35"/>
    </location>
</feature>
<protein>
    <submittedName>
        <fullName evidence="2">Uncharacterized protein</fullName>
    </submittedName>
</protein>
<keyword evidence="1" id="KW-0472">Membrane</keyword>